<dbReference type="InParanoid" id="A0A6P6XKH3"/>
<dbReference type="InterPro" id="IPR050132">
    <property type="entry name" value="Gln/Glu-tRNA_Ligase"/>
</dbReference>
<feature type="domain" description="Glutamyl/glutaminyl-tRNA synthetase class Ib catalytic" evidence="13">
    <location>
        <begin position="34"/>
        <end position="336"/>
    </location>
</feature>
<dbReference type="InterPro" id="IPR020059">
    <property type="entry name" value="Glu/Gln-tRNA-synth_Ib_codon-bd"/>
</dbReference>
<dbReference type="InterPro" id="IPR011035">
    <property type="entry name" value="Ribosomal_bL25/Gln-tRNA_synth"/>
</dbReference>
<evidence type="ECO:0000259" key="15">
    <source>
        <dbReference type="Pfam" id="PF20974"/>
    </source>
</evidence>
<evidence type="ECO:0000259" key="13">
    <source>
        <dbReference type="Pfam" id="PF00749"/>
    </source>
</evidence>
<gene>
    <name evidence="17" type="primary">LOC113788629</name>
</gene>
<dbReference type="Proteomes" id="UP000515146">
    <property type="component" value="Unplaced"/>
</dbReference>
<keyword evidence="8 12" id="KW-0648">Protein biosynthesis</keyword>
<keyword evidence="16" id="KW-1185">Reference proteome</keyword>
<feature type="domain" description="Glutamyl/glutaminyl-tRNA synthetase class Ib anti-codon binding" evidence="14">
    <location>
        <begin position="339"/>
        <end position="426"/>
    </location>
</feature>
<keyword evidence="9 12" id="KW-0030">Aminoacyl-tRNA synthetase</keyword>
<evidence type="ECO:0000256" key="2">
    <source>
        <dbReference type="ARBA" id="ARBA00008927"/>
    </source>
</evidence>
<dbReference type="GO" id="GO:0004818">
    <property type="term" value="F:glutamate-tRNA ligase activity"/>
    <property type="evidence" value="ECO:0007669"/>
    <property type="project" value="UniProtKB-EC"/>
</dbReference>
<dbReference type="Gene3D" id="3.90.800.10">
    <property type="entry name" value="Glutamyl-tRNA Synthetase, Domain 3"/>
    <property type="match status" value="1"/>
</dbReference>
<evidence type="ECO:0000256" key="9">
    <source>
        <dbReference type="ARBA" id="ARBA00023146"/>
    </source>
</evidence>
<evidence type="ECO:0000256" key="11">
    <source>
        <dbReference type="ARBA" id="ARBA00048351"/>
    </source>
</evidence>
<dbReference type="PRINTS" id="PR00987">
    <property type="entry name" value="TRNASYNTHGLU"/>
</dbReference>
<dbReference type="RefSeq" id="XP_027193897.1">
    <property type="nucleotide sequence ID" value="XM_027338096.1"/>
</dbReference>
<evidence type="ECO:0000256" key="1">
    <source>
        <dbReference type="ARBA" id="ARBA00004496"/>
    </source>
</evidence>
<dbReference type="InterPro" id="IPR014729">
    <property type="entry name" value="Rossmann-like_a/b/a_fold"/>
</dbReference>
<dbReference type="GO" id="GO:0017102">
    <property type="term" value="C:methionyl glutamyl tRNA synthetase complex"/>
    <property type="evidence" value="ECO:0007669"/>
    <property type="project" value="TreeGrafter"/>
</dbReference>
<dbReference type="Gene3D" id="1.10.1160.10">
    <property type="entry name" value="Glutamyl-trna Synthetase, Domain 2"/>
    <property type="match status" value="1"/>
</dbReference>
<evidence type="ECO:0000256" key="8">
    <source>
        <dbReference type="ARBA" id="ARBA00022917"/>
    </source>
</evidence>
<dbReference type="GO" id="GO:0006424">
    <property type="term" value="P:glutamyl-tRNA aminoacylation"/>
    <property type="evidence" value="ECO:0007669"/>
    <property type="project" value="InterPro"/>
</dbReference>
<evidence type="ECO:0000313" key="17">
    <source>
        <dbReference type="RefSeq" id="XP_027193897.1"/>
    </source>
</evidence>
<dbReference type="SUPFAM" id="SSF50715">
    <property type="entry name" value="Ribosomal protein L25-like"/>
    <property type="match status" value="1"/>
</dbReference>
<dbReference type="SUPFAM" id="SSF52374">
    <property type="entry name" value="Nucleotidylyl transferase"/>
    <property type="match status" value="1"/>
</dbReference>
<dbReference type="PANTHER" id="PTHR43097">
    <property type="entry name" value="GLUTAMINE-TRNA LIGASE"/>
    <property type="match status" value="1"/>
</dbReference>
<dbReference type="InterPro" id="IPR049437">
    <property type="entry name" value="tRNA-synt_1c_C2"/>
</dbReference>
<dbReference type="Gene3D" id="2.40.240.10">
    <property type="entry name" value="Ribosomal Protein L25, Chain P"/>
    <property type="match status" value="2"/>
</dbReference>
<dbReference type="InterPro" id="IPR004526">
    <property type="entry name" value="Glu-tRNA-synth_arc/euk"/>
</dbReference>
<organism evidence="16 17">
    <name type="scientific">Dermatophagoides pteronyssinus</name>
    <name type="common">European house dust mite</name>
    <dbReference type="NCBI Taxonomy" id="6956"/>
    <lineage>
        <taxon>Eukaryota</taxon>
        <taxon>Metazoa</taxon>
        <taxon>Ecdysozoa</taxon>
        <taxon>Arthropoda</taxon>
        <taxon>Chelicerata</taxon>
        <taxon>Arachnida</taxon>
        <taxon>Acari</taxon>
        <taxon>Acariformes</taxon>
        <taxon>Sarcoptiformes</taxon>
        <taxon>Astigmata</taxon>
        <taxon>Psoroptidia</taxon>
        <taxon>Analgoidea</taxon>
        <taxon>Pyroglyphidae</taxon>
        <taxon>Dermatophagoidinae</taxon>
        <taxon>Dermatophagoides</taxon>
    </lineage>
</organism>
<dbReference type="AlphaFoldDB" id="A0A6P6XKH3"/>
<proteinExistence type="inferred from homology"/>
<evidence type="ECO:0000256" key="4">
    <source>
        <dbReference type="ARBA" id="ARBA00022490"/>
    </source>
</evidence>
<keyword evidence="4" id="KW-0963">Cytoplasm</keyword>
<accession>A0A6P6XKH3</accession>
<keyword evidence="6 12" id="KW-0547">Nucleotide-binding</keyword>
<dbReference type="InterPro" id="IPR020056">
    <property type="entry name" value="Rbsml_bL25/Gln-tRNA_synth_N"/>
</dbReference>
<dbReference type="InterPro" id="IPR020058">
    <property type="entry name" value="Glu/Gln-tRNA-synth_Ib_cat-dom"/>
</dbReference>
<dbReference type="Pfam" id="PF00749">
    <property type="entry name" value="tRNA-synt_1c"/>
    <property type="match status" value="1"/>
</dbReference>
<evidence type="ECO:0000256" key="10">
    <source>
        <dbReference type="ARBA" id="ARBA00030865"/>
    </source>
</evidence>
<dbReference type="InterPro" id="IPR000924">
    <property type="entry name" value="Glu/Gln-tRNA-synth"/>
</dbReference>
<evidence type="ECO:0000256" key="12">
    <source>
        <dbReference type="RuleBase" id="RU363037"/>
    </source>
</evidence>
<sequence length="579" mass="66455">MDGINTNLSQYEMPKDVLHSFASRLPNPCPGNLVLRFAPEPSGYLHLGHIKAIMLNEFFINYYGGKLLLRFDDTNPTLESLEFQSTIEEDLALLKVNFCGPTFSSDYLPELQVTIKELISKNLAYVDDTDAETIKKERLAKIESKCRNNPVEKNLKLLEEIFQGTEIGQACCVRGKIDMQSANGCMRDPVFWRCNLYPHHRHGTKYRSWPTYDFCCPLIDSWSGITHALRANEYADRIPMYQWVQDVLNVRKVEIFEFSRLNLTNTVLSKRKLAKLVQNKFVSGWDDPRFPTVRGLIRRGIHPDSLRKFMIEIGPSKNTNLMEWDKLLSINSKTIDNLAKRYSIVQSPYVVMNISNIPEEKRSLVRSLHPKNPDFGQIHYTLSDTVLVDMNDALNFVEGLEITLLNAGNVIVKEIFKDDNGTITFVNSEANLYGNFKTTKFKLHWVSKTDKLMKGVLHEYDRLINKTQPEKNDEIEEIINKNNHIQTDILIEESFSNVAQGDYIQLLRVGFARIDKIDDYYHLVLIPGGKTSLQNVKTKIDMNVYTKGSSADKDTTKLSKKAQKRAEWKAKKALENGIN</sequence>
<dbReference type="FunFam" id="3.90.800.10:FF:000001">
    <property type="entry name" value="Glutamine--tRNA ligase"/>
    <property type="match status" value="1"/>
</dbReference>
<evidence type="ECO:0000256" key="3">
    <source>
        <dbReference type="ARBA" id="ARBA00012835"/>
    </source>
</evidence>
<dbReference type="Pfam" id="PF03950">
    <property type="entry name" value="tRNA-synt_1c_C"/>
    <property type="match status" value="1"/>
</dbReference>
<keyword evidence="7 12" id="KW-0067">ATP-binding</keyword>
<dbReference type="KEGG" id="dpte:113788629"/>
<dbReference type="EC" id="6.1.1.17" evidence="3"/>
<dbReference type="Pfam" id="PF20974">
    <property type="entry name" value="tRNA-synt_1c_C2"/>
    <property type="match status" value="1"/>
</dbReference>
<dbReference type="GO" id="GO:0005829">
    <property type="term" value="C:cytosol"/>
    <property type="evidence" value="ECO:0007669"/>
    <property type="project" value="TreeGrafter"/>
</dbReference>
<keyword evidence="5 12" id="KW-0436">Ligase</keyword>
<dbReference type="Gene3D" id="3.40.50.620">
    <property type="entry name" value="HUPs"/>
    <property type="match status" value="1"/>
</dbReference>
<dbReference type="FunFam" id="1.10.1160.10:FF:000001">
    <property type="entry name" value="Glutamine--tRNA ligase"/>
    <property type="match status" value="1"/>
</dbReference>
<comment type="similarity">
    <text evidence="2">Belongs to the class-I aminoacyl-tRNA synthetase family. Glutamate--tRNA ligase type 2 subfamily.</text>
</comment>
<name>A0A6P6XKH3_DERPT</name>
<evidence type="ECO:0000256" key="6">
    <source>
        <dbReference type="ARBA" id="ARBA00022741"/>
    </source>
</evidence>
<comment type="catalytic activity">
    <reaction evidence="11">
        <text>tRNA(Glu) + L-glutamate + ATP = L-glutamyl-tRNA(Glu) + AMP + diphosphate</text>
        <dbReference type="Rhea" id="RHEA:23540"/>
        <dbReference type="Rhea" id="RHEA-COMP:9663"/>
        <dbReference type="Rhea" id="RHEA-COMP:9680"/>
        <dbReference type="ChEBI" id="CHEBI:29985"/>
        <dbReference type="ChEBI" id="CHEBI:30616"/>
        <dbReference type="ChEBI" id="CHEBI:33019"/>
        <dbReference type="ChEBI" id="CHEBI:78442"/>
        <dbReference type="ChEBI" id="CHEBI:78520"/>
        <dbReference type="ChEBI" id="CHEBI:456215"/>
        <dbReference type="EC" id="6.1.1.17"/>
    </reaction>
</comment>
<feature type="domain" description="tRNA synthetases class I (E and Q) anti-codon binding" evidence="15">
    <location>
        <begin position="442"/>
        <end position="515"/>
    </location>
</feature>
<dbReference type="NCBIfam" id="TIGR00463">
    <property type="entry name" value="gltX_arch"/>
    <property type="match status" value="1"/>
</dbReference>
<reference evidence="17" key="1">
    <citation type="submission" date="2025-08" db="UniProtKB">
        <authorList>
            <consortium name="RefSeq"/>
        </authorList>
    </citation>
    <scope>IDENTIFICATION</scope>
    <source>
        <strain evidence="17">Airmid</strain>
    </source>
</reference>
<evidence type="ECO:0000256" key="7">
    <source>
        <dbReference type="ARBA" id="ARBA00022840"/>
    </source>
</evidence>
<dbReference type="InterPro" id="IPR020061">
    <property type="entry name" value="Glu_tRNA_lig_a-bdl"/>
</dbReference>
<dbReference type="InterPro" id="IPR001412">
    <property type="entry name" value="aa-tRNA-synth_I_CS"/>
</dbReference>
<dbReference type="OrthoDB" id="1350766at2759"/>
<dbReference type="PANTHER" id="PTHR43097:SF5">
    <property type="entry name" value="GLUTAMATE--TRNA LIGASE"/>
    <property type="match status" value="1"/>
</dbReference>
<evidence type="ECO:0000313" key="16">
    <source>
        <dbReference type="Proteomes" id="UP000515146"/>
    </source>
</evidence>
<dbReference type="GO" id="GO:0017101">
    <property type="term" value="C:aminoacyl-tRNA synthetase multienzyme complex"/>
    <property type="evidence" value="ECO:0007669"/>
    <property type="project" value="UniProtKB-ARBA"/>
</dbReference>
<dbReference type="GO" id="GO:0005524">
    <property type="term" value="F:ATP binding"/>
    <property type="evidence" value="ECO:0007669"/>
    <property type="project" value="UniProtKB-KW"/>
</dbReference>
<evidence type="ECO:0000256" key="5">
    <source>
        <dbReference type="ARBA" id="ARBA00022598"/>
    </source>
</evidence>
<protein>
    <recommendedName>
        <fullName evidence="3">glutamate--tRNA ligase</fullName>
        <ecNumber evidence="3">6.1.1.17</ecNumber>
    </recommendedName>
    <alternativeName>
        <fullName evidence="10">Glutamyl-tRNA synthetase</fullName>
    </alternativeName>
</protein>
<comment type="subcellular location">
    <subcellularLocation>
        <location evidence="1">Cytoplasm</location>
    </subcellularLocation>
</comment>
<dbReference type="FunFam" id="3.40.50.620:FF:000037">
    <property type="entry name" value="Glutamine--tRNA ligase cytoplasmic"/>
    <property type="match status" value="1"/>
</dbReference>
<dbReference type="PROSITE" id="PS00178">
    <property type="entry name" value="AA_TRNA_LIGASE_I"/>
    <property type="match status" value="1"/>
</dbReference>
<evidence type="ECO:0000259" key="14">
    <source>
        <dbReference type="Pfam" id="PF03950"/>
    </source>
</evidence>